<accession>A0A2R9VMA8</accession>
<dbReference type="Proteomes" id="UP000464718">
    <property type="component" value="Chromosome i"/>
</dbReference>
<dbReference type="EMBL" id="DACQKT010000005">
    <property type="protein sequence ID" value="HAS6677727.1"/>
    <property type="molecule type" value="Genomic_DNA"/>
</dbReference>
<dbReference type="Proteomes" id="UP000321504">
    <property type="component" value="Unassembled WGS sequence"/>
</dbReference>
<proteinExistence type="predicted"/>
<evidence type="ECO:0000313" key="3">
    <source>
        <dbReference type="EMBL" id="TXN15010.1"/>
    </source>
</evidence>
<reference evidence="3 4" key="3">
    <citation type="submission" date="2019-08" db="EMBL/GenBank/DDBJ databases">
        <title>Emerging of two pre-pandemic pathogenic O4:KUT lineages of Vibrio parahaemolyticus in coastal eastern China.</title>
        <authorList>
            <person name="Yu H."/>
        </authorList>
    </citation>
    <scope>NUCLEOTIDE SEQUENCE [LARGE SCALE GENOMIC DNA]</scope>
    <source>
        <strain evidence="3 4">HZ17-383</strain>
    </source>
</reference>
<reference evidence="1" key="1">
    <citation type="journal article" date="2018" name="Genome Biol.">
        <title>SKESA: strategic k-mer extension for scrupulous assemblies.</title>
        <authorList>
            <person name="Souvorov A."/>
            <person name="Agarwala R."/>
            <person name="Lipman D.J."/>
        </authorList>
    </citation>
    <scope>NUCLEOTIDE SEQUENCE</scope>
    <source>
        <strain evidence="1">1930</strain>
    </source>
</reference>
<dbReference type="EMBL" id="VRMQ01000004">
    <property type="protein sequence ID" value="TXN15010.1"/>
    <property type="molecule type" value="Genomic_DNA"/>
</dbReference>
<evidence type="ECO:0000313" key="4">
    <source>
        <dbReference type="Proteomes" id="UP000321504"/>
    </source>
</evidence>
<reference evidence="1" key="4">
    <citation type="submission" date="2019-12" db="EMBL/GenBank/DDBJ databases">
        <authorList>
            <consortium name="NCBI Pathogen Detection Project"/>
        </authorList>
    </citation>
    <scope>NUCLEOTIDE SEQUENCE</scope>
    <source>
        <strain evidence="1">1930</strain>
    </source>
</reference>
<evidence type="ECO:0000313" key="2">
    <source>
        <dbReference type="EMBL" id="QHH08091.1"/>
    </source>
</evidence>
<dbReference type="AlphaFoldDB" id="A0A2R9VMA8"/>
<dbReference type="Proteomes" id="UP000856022">
    <property type="component" value="Unassembled WGS sequence"/>
</dbReference>
<name>A0A2R9VMA8_VIBPH</name>
<evidence type="ECO:0000313" key="5">
    <source>
        <dbReference type="Proteomes" id="UP000464718"/>
    </source>
</evidence>
<dbReference type="EMBL" id="CP034298">
    <property type="protein sequence ID" value="QHH08091.1"/>
    <property type="molecule type" value="Genomic_DNA"/>
</dbReference>
<organism evidence="1">
    <name type="scientific">Vibrio parahaemolyticus</name>
    <dbReference type="NCBI Taxonomy" id="670"/>
    <lineage>
        <taxon>Bacteria</taxon>
        <taxon>Pseudomonadati</taxon>
        <taxon>Pseudomonadota</taxon>
        <taxon>Gammaproteobacteria</taxon>
        <taxon>Vibrionales</taxon>
        <taxon>Vibrionaceae</taxon>
        <taxon>Vibrio</taxon>
    </lineage>
</organism>
<evidence type="ECO:0000313" key="1">
    <source>
        <dbReference type="EMBL" id="HAS6677727.1"/>
    </source>
</evidence>
<gene>
    <name evidence="2" type="ORF">EHC69_01310</name>
    <name evidence="3" type="ORF">FVP01_18695</name>
    <name evidence="1" type="ORF">I7278_12990</name>
</gene>
<sequence length="55" mass="6908">MNLINTWVIFVAERRKYLAQKCFADKKSQRLVRLRRFFNRMMRNIEYSECFSSRR</sequence>
<protein>
    <submittedName>
        <fullName evidence="1">Uncharacterized protein</fullName>
    </submittedName>
</protein>
<reference evidence="2 5" key="2">
    <citation type="submission" date="2018-12" db="EMBL/GenBank/DDBJ databases">
        <title>Genomic insights into the evolutionary origins and pathogenicity of five Vibrio parahaemolyticus strains isolated from the shrimp with acute hepatopancreatic necrosis disease (AHPND).</title>
        <authorList>
            <person name="Yang Q."/>
            <person name="Dong X."/>
            <person name="Xie G."/>
            <person name="Fu S."/>
            <person name="Zou P."/>
            <person name="Sun J."/>
            <person name="Wang Y."/>
            <person name="Huang J."/>
        </authorList>
    </citation>
    <scope>NUCLEOTIDE SEQUENCE [LARGE SCALE GENOMIC DNA]</scope>
    <source>
        <strain evidence="2 5">20160303005-1</strain>
    </source>
</reference>